<dbReference type="PANTHER" id="PTHR42695">
    <property type="entry name" value="GLUTAMINE AMIDOTRANSFERASE YLR126C-RELATED"/>
    <property type="match status" value="1"/>
</dbReference>
<gene>
    <name evidence="2" type="ORF">B0T18DRAFT_356675</name>
</gene>
<dbReference type="Gene3D" id="3.40.50.880">
    <property type="match status" value="1"/>
</dbReference>
<comment type="caution">
    <text evidence="2">The sequence shown here is derived from an EMBL/GenBank/DDBJ whole genome shotgun (WGS) entry which is preliminary data.</text>
</comment>
<dbReference type="PANTHER" id="PTHR42695:SF4">
    <property type="entry name" value="GLUTAMINE AMIDOTRANSFERASE DOMAIN-CONTAINING PROTEIN"/>
    <property type="match status" value="1"/>
</dbReference>
<evidence type="ECO:0000313" key="3">
    <source>
        <dbReference type="Proteomes" id="UP001172155"/>
    </source>
</evidence>
<dbReference type="InterPro" id="IPR044992">
    <property type="entry name" value="ChyE-like"/>
</dbReference>
<evidence type="ECO:0000259" key="1">
    <source>
        <dbReference type="Pfam" id="PF00117"/>
    </source>
</evidence>
<keyword evidence="3" id="KW-1185">Reference proteome</keyword>
<dbReference type="GO" id="GO:0005634">
    <property type="term" value="C:nucleus"/>
    <property type="evidence" value="ECO:0007669"/>
    <property type="project" value="TreeGrafter"/>
</dbReference>
<accession>A0AA40KBM0</accession>
<organism evidence="2 3">
    <name type="scientific">Schizothecium vesticola</name>
    <dbReference type="NCBI Taxonomy" id="314040"/>
    <lineage>
        <taxon>Eukaryota</taxon>
        <taxon>Fungi</taxon>
        <taxon>Dikarya</taxon>
        <taxon>Ascomycota</taxon>
        <taxon>Pezizomycotina</taxon>
        <taxon>Sordariomycetes</taxon>
        <taxon>Sordariomycetidae</taxon>
        <taxon>Sordariales</taxon>
        <taxon>Schizotheciaceae</taxon>
        <taxon>Schizothecium</taxon>
    </lineage>
</organism>
<dbReference type="Pfam" id="PF00117">
    <property type="entry name" value="GATase"/>
    <property type="match status" value="1"/>
</dbReference>
<dbReference type="SUPFAM" id="SSF52317">
    <property type="entry name" value="Class I glutamine amidotransferase-like"/>
    <property type="match status" value="1"/>
</dbReference>
<proteinExistence type="predicted"/>
<name>A0AA40KBM0_9PEZI</name>
<dbReference type="InterPro" id="IPR017926">
    <property type="entry name" value="GATASE"/>
</dbReference>
<sequence>MEPRRDETTEQSRDTPTVRMMVLETDKPHKETESRRGSFGAILHKHFTDAGAAHDPPLGIETDRRFVVTEQGGKMPNFDDFEGCNAVLITGSMFDAHGDNSWILELLDLLKKLWQHYPKMHFSGVCFGHQLLCRFLGAEVAPAPSGDWELGHSKISLNPIGKKLFRTDEDEIHLHQMHQDQVVSPPTVESSGGLLQPGTKVEVWGYSEHTAVQGVYVRNRLFTTQAHMAFDDEMVKRQIEMRVERGSIEDKAHADQAAETADLEHDGDRLAMAILRFFHFEDDGIE</sequence>
<dbReference type="InterPro" id="IPR029062">
    <property type="entry name" value="Class_I_gatase-like"/>
</dbReference>
<dbReference type="GO" id="GO:0005829">
    <property type="term" value="C:cytosol"/>
    <property type="evidence" value="ECO:0007669"/>
    <property type="project" value="TreeGrafter"/>
</dbReference>
<evidence type="ECO:0000313" key="2">
    <source>
        <dbReference type="EMBL" id="KAK0752911.1"/>
    </source>
</evidence>
<dbReference type="Proteomes" id="UP001172155">
    <property type="component" value="Unassembled WGS sequence"/>
</dbReference>
<protein>
    <submittedName>
        <fullName evidence="2">GMP synthase</fullName>
    </submittedName>
</protein>
<dbReference type="EMBL" id="JAUKUD010000001">
    <property type="protein sequence ID" value="KAK0752911.1"/>
    <property type="molecule type" value="Genomic_DNA"/>
</dbReference>
<dbReference type="AlphaFoldDB" id="A0AA40KBM0"/>
<feature type="domain" description="Glutamine amidotransferase" evidence="1">
    <location>
        <begin position="119"/>
        <end position="227"/>
    </location>
</feature>
<reference evidence="2" key="1">
    <citation type="submission" date="2023-06" db="EMBL/GenBank/DDBJ databases">
        <title>Genome-scale phylogeny and comparative genomics of the fungal order Sordariales.</title>
        <authorList>
            <consortium name="Lawrence Berkeley National Laboratory"/>
            <person name="Hensen N."/>
            <person name="Bonometti L."/>
            <person name="Westerberg I."/>
            <person name="Brannstrom I.O."/>
            <person name="Guillou S."/>
            <person name="Cros-Aarteil S."/>
            <person name="Calhoun S."/>
            <person name="Haridas S."/>
            <person name="Kuo A."/>
            <person name="Mondo S."/>
            <person name="Pangilinan J."/>
            <person name="Riley R."/>
            <person name="LaButti K."/>
            <person name="Andreopoulos B."/>
            <person name="Lipzen A."/>
            <person name="Chen C."/>
            <person name="Yanf M."/>
            <person name="Daum C."/>
            <person name="Ng V."/>
            <person name="Clum A."/>
            <person name="Steindorff A."/>
            <person name="Ohm R."/>
            <person name="Martin F."/>
            <person name="Silar P."/>
            <person name="Natvig D."/>
            <person name="Lalanne C."/>
            <person name="Gautier V."/>
            <person name="Ament-velasquez S.L."/>
            <person name="Kruys A."/>
            <person name="Hutchinson M.I."/>
            <person name="Powell A.J."/>
            <person name="Barry K."/>
            <person name="Miller A.N."/>
            <person name="Grigoriev I.V."/>
            <person name="Debuchy R."/>
            <person name="Gladieux P."/>
            <person name="Thoren M.H."/>
            <person name="Johannesson H."/>
        </authorList>
    </citation>
    <scope>NUCLEOTIDE SEQUENCE</scope>
    <source>
        <strain evidence="2">SMH3187-1</strain>
    </source>
</reference>